<dbReference type="RefSeq" id="WP_066844477.1">
    <property type="nucleotide sequence ID" value="NZ_CP019602.1"/>
</dbReference>
<accession>A0A1Z1FB75</accession>
<sequence>MRRIAALALLMLAACNSEPDFDERFEKAEAETRQLATEIDAELAKAEAGKPQPDATAEPESPDDRR</sequence>
<protein>
    <recommendedName>
        <fullName evidence="4">Argininosuccinate lyase</fullName>
    </recommendedName>
</protein>
<dbReference type="PROSITE" id="PS51257">
    <property type="entry name" value="PROKAR_LIPOPROTEIN"/>
    <property type="match status" value="1"/>
</dbReference>
<organism evidence="2 3">
    <name type="scientific">Croceicoccus marinus</name>
    <dbReference type="NCBI Taxonomy" id="450378"/>
    <lineage>
        <taxon>Bacteria</taxon>
        <taxon>Pseudomonadati</taxon>
        <taxon>Pseudomonadota</taxon>
        <taxon>Alphaproteobacteria</taxon>
        <taxon>Sphingomonadales</taxon>
        <taxon>Erythrobacteraceae</taxon>
        <taxon>Croceicoccus</taxon>
    </lineage>
</organism>
<evidence type="ECO:0000313" key="3">
    <source>
        <dbReference type="Proteomes" id="UP000195807"/>
    </source>
</evidence>
<evidence type="ECO:0008006" key="4">
    <source>
        <dbReference type="Google" id="ProtNLM"/>
    </source>
</evidence>
<evidence type="ECO:0000256" key="1">
    <source>
        <dbReference type="SAM" id="MobiDB-lite"/>
    </source>
</evidence>
<feature type="region of interest" description="Disordered" evidence="1">
    <location>
        <begin position="40"/>
        <end position="66"/>
    </location>
</feature>
<evidence type="ECO:0000313" key="2">
    <source>
        <dbReference type="EMBL" id="ARU15983.1"/>
    </source>
</evidence>
<dbReference type="KEGG" id="cman:A9D14_07005"/>
<gene>
    <name evidence="2" type="ORF">A9D14_07005</name>
</gene>
<keyword evidence="3" id="KW-1185">Reference proteome</keyword>
<dbReference type="Proteomes" id="UP000195807">
    <property type="component" value="Chromosome"/>
</dbReference>
<dbReference type="AlphaFoldDB" id="A0A1Z1FB75"/>
<dbReference type="STRING" id="450378.GCA_001661675_01401"/>
<reference evidence="2 3" key="1">
    <citation type="submission" date="2017-01" db="EMBL/GenBank/DDBJ databases">
        <title>Complete genome sequence of esterase-producing bacterium Croceicoccus marinus E4A9.</title>
        <authorList>
            <person name="Wu Y.-H."/>
            <person name="Cheng H."/>
            <person name="Xu L."/>
            <person name="Huo Y.-Y."/>
            <person name="Wang C.-S."/>
            <person name="Xu X.-W."/>
        </authorList>
    </citation>
    <scope>NUCLEOTIDE SEQUENCE [LARGE SCALE GENOMIC DNA]</scope>
    <source>
        <strain evidence="2 3">E4A9</strain>
    </source>
</reference>
<proteinExistence type="predicted"/>
<name>A0A1Z1FB75_9SPHN</name>
<dbReference type="EMBL" id="CP019602">
    <property type="protein sequence ID" value="ARU15983.1"/>
    <property type="molecule type" value="Genomic_DNA"/>
</dbReference>